<evidence type="ECO:0000256" key="4">
    <source>
        <dbReference type="ARBA" id="ARBA00022807"/>
    </source>
</evidence>
<protein>
    <recommendedName>
        <fullName evidence="6">Ubiquitin-like protease family profile domain-containing protein</fullName>
    </recommendedName>
</protein>
<feature type="compositionally biased region" description="Low complexity" evidence="5">
    <location>
        <begin position="19"/>
        <end position="28"/>
    </location>
</feature>
<evidence type="ECO:0000256" key="2">
    <source>
        <dbReference type="ARBA" id="ARBA00022670"/>
    </source>
</evidence>
<dbReference type="Proteomes" id="UP000015100">
    <property type="component" value="Unassembled WGS sequence"/>
</dbReference>
<comment type="similarity">
    <text evidence="1">Belongs to the peptidase C48 family.</text>
</comment>
<evidence type="ECO:0000256" key="5">
    <source>
        <dbReference type="SAM" id="MobiDB-lite"/>
    </source>
</evidence>
<feature type="compositionally biased region" description="Polar residues" evidence="5">
    <location>
        <begin position="307"/>
        <end position="320"/>
    </location>
</feature>
<feature type="compositionally biased region" description="Low complexity" evidence="5">
    <location>
        <begin position="1"/>
        <end position="12"/>
    </location>
</feature>
<feature type="domain" description="Ubiquitin-like protease family profile" evidence="6">
    <location>
        <begin position="459"/>
        <end position="622"/>
    </location>
</feature>
<evidence type="ECO:0000259" key="6">
    <source>
        <dbReference type="PROSITE" id="PS50600"/>
    </source>
</evidence>
<name>S8BY19_DACHA</name>
<feature type="region of interest" description="Disordered" evidence="5">
    <location>
        <begin position="231"/>
        <end position="320"/>
    </location>
</feature>
<evidence type="ECO:0000256" key="3">
    <source>
        <dbReference type="ARBA" id="ARBA00022801"/>
    </source>
</evidence>
<proteinExistence type="inferred from homology"/>
<feature type="region of interest" description="Disordered" evidence="5">
    <location>
        <begin position="1"/>
        <end position="205"/>
    </location>
</feature>
<dbReference type="PANTHER" id="PTHR12606">
    <property type="entry name" value="SENTRIN/SUMO-SPECIFIC PROTEASE"/>
    <property type="match status" value="1"/>
</dbReference>
<comment type="caution">
    <text evidence="7">The sequence shown here is derived from an EMBL/GenBank/DDBJ whole genome shotgun (WGS) entry which is preliminary data.</text>
</comment>
<dbReference type="Pfam" id="PF02902">
    <property type="entry name" value="Peptidase_C48"/>
    <property type="match status" value="1"/>
</dbReference>
<feature type="compositionally biased region" description="Basic and acidic residues" evidence="5">
    <location>
        <begin position="83"/>
        <end position="105"/>
    </location>
</feature>
<feature type="region of interest" description="Disordered" evidence="5">
    <location>
        <begin position="345"/>
        <end position="379"/>
    </location>
</feature>
<keyword evidence="4" id="KW-0788">Thiol protease</keyword>
<evidence type="ECO:0000313" key="7">
    <source>
        <dbReference type="EMBL" id="EPS40242.1"/>
    </source>
</evidence>
<dbReference type="EMBL" id="AQGS01000433">
    <property type="protein sequence ID" value="EPS40242.1"/>
    <property type="molecule type" value="Genomic_DNA"/>
</dbReference>
<dbReference type="Gene3D" id="3.40.395.10">
    <property type="entry name" value="Adenoviral Proteinase, Chain A"/>
    <property type="match status" value="1"/>
</dbReference>
<evidence type="ECO:0000313" key="8">
    <source>
        <dbReference type="Proteomes" id="UP000015100"/>
    </source>
</evidence>
<dbReference type="SUPFAM" id="SSF54001">
    <property type="entry name" value="Cysteine proteinases"/>
    <property type="match status" value="1"/>
</dbReference>
<feature type="compositionally biased region" description="Basic and acidic residues" evidence="5">
    <location>
        <begin position="367"/>
        <end position="379"/>
    </location>
</feature>
<dbReference type="GO" id="GO:0016926">
    <property type="term" value="P:protein desumoylation"/>
    <property type="evidence" value="ECO:0007669"/>
    <property type="project" value="TreeGrafter"/>
</dbReference>
<feature type="compositionally biased region" description="Polar residues" evidence="5">
    <location>
        <begin position="73"/>
        <end position="82"/>
    </location>
</feature>
<evidence type="ECO:0000256" key="1">
    <source>
        <dbReference type="ARBA" id="ARBA00005234"/>
    </source>
</evidence>
<feature type="compositionally biased region" description="Low complexity" evidence="5">
    <location>
        <begin position="233"/>
        <end position="243"/>
    </location>
</feature>
<sequence length="654" mass="73600">MSASSSSNDSLSVAHGRRSASSSSSSPDLTPPPPANKEVPALPTPPPETKEDKGDPKMSLLERAFGTLGLLTSWFSSSSQNEEQPRQDDTRDNRGEDLVEERKEIGYTSTFEGNSRKRRRPTPSDDRDEDEKPPTFAQPKPSLGLPHAFDSVLSPISPRTIPLPRAQPPSSDHSNHTSAVPSSSSERPSPSTNPTDRSNDALRRESIIEYAESKWKERSVTPVSGDFIKPAVAQSGSLQLQRSLARRRQGSTSNESSLFRISALSRDESRVNKRSSTPGSMRSSVRQRRTTSTPRRDSTHSYFPGMSQYSPPSQVPFGTQNNLRASTSSFASSFRASIFDKKKVSTPSRVDRLQDELERSRKRQRKPWRDQLDPDSKTYDPEGLALLIKQLQENRVEGFENYAQVQERQKLIDAQIRELRAPKPKQEILRDIGEDSLNELHAFLTTKHADFEARRVGGCPITPRNLRTLSGSQWLNDEVINAYIHLIKERENVDGKPTMITMNSIFVTSLKDHGYSRVARWAKRAGAHGEKILSLKGVIIPIHRNYHWTLAFINVARKRFEYYDSLAGNWDPISLLRGWMKNEVGPKYIDSEWEDHYLGDETPQQGNGVDCGVFLCKTAEVICRDGIISFTQKDIPKIRRMMQVELFKGDLAAT</sequence>
<reference evidence="8" key="2">
    <citation type="submission" date="2013-04" db="EMBL/GenBank/DDBJ databases">
        <title>Genomic mechanisms accounting for the adaptation to parasitism in nematode-trapping fungi.</title>
        <authorList>
            <person name="Ahren D.G."/>
        </authorList>
    </citation>
    <scope>NUCLEOTIDE SEQUENCE [LARGE SCALE GENOMIC DNA]</scope>
    <source>
        <strain evidence="8">CBS 200.50</strain>
    </source>
</reference>
<keyword evidence="8" id="KW-1185">Reference proteome</keyword>
<dbReference type="eggNOG" id="KOG0778">
    <property type="taxonomic scope" value="Eukaryota"/>
</dbReference>
<gene>
    <name evidence="7" type="ORF">H072_5983</name>
</gene>
<dbReference type="GO" id="GO:0006508">
    <property type="term" value="P:proteolysis"/>
    <property type="evidence" value="ECO:0007669"/>
    <property type="project" value="UniProtKB-KW"/>
</dbReference>
<dbReference type="PANTHER" id="PTHR12606:SF141">
    <property type="entry name" value="GH15225P-RELATED"/>
    <property type="match status" value="1"/>
</dbReference>
<keyword evidence="3" id="KW-0378">Hydrolase</keyword>
<dbReference type="AlphaFoldDB" id="S8BY19"/>
<dbReference type="GO" id="GO:0005634">
    <property type="term" value="C:nucleus"/>
    <property type="evidence" value="ECO:0007669"/>
    <property type="project" value="TreeGrafter"/>
</dbReference>
<reference evidence="7 8" key="1">
    <citation type="journal article" date="2013" name="PLoS Genet.">
        <title>Genomic mechanisms accounting for the adaptation to parasitism in nematode-trapping fungi.</title>
        <authorList>
            <person name="Meerupati T."/>
            <person name="Andersson K.M."/>
            <person name="Friman E."/>
            <person name="Kumar D."/>
            <person name="Tunlid A."/>
            <person name="Ahren D."/>
        </authorList>
    </citation>
    <scope>NUCLEOTIDE SEQUENCE [LARGE SCALE GENOMIC DNA]</scope>
    <source>
        <strain evidence="7 8">CBS 200.50</strain>
    </source>
</reference>
<feature type="compositionally biased region" description="Low complexity" evidence="5">
    <location>
        <begin position="177"/>
        <end position="195"/>
    </location>
</feature>
<dbReference type="STRING" id="1284197.S8BY19"/>
<dbReference type="InterPro" id="IPR038765">
    <property type="entry name" value="Papain-like_cys_pep_sf"/>
</dbReference>
<keyword evidence="2" id="KW-0645">Protease</keyword>
<dbReference type="GO" id="GO:0016929">
    <property type="term" value="F:deSUMOylase activity"/>
    <property type="evidence" value="ECO:0007669"/>
    <property type="project" value="TreeGrafter"/>
</dbReference>
<dbReference type="OMA" id="CEQARIK"/>
<feature type="compositionally biased region" description="Basic and acidic residues" evidence="5">
    <location>
        <begin position="122"/>
        <end position="133"/>
    </location>
</feature>
<dbReference type="PROSITE" id="PS50600">
    <property type="entry name" value="ULP_PROTEASE"/>
    <property type="match status" value="1"/>
</dbReference>
<accession>S8BY19</accession>
<dbReference type="InterPro" id="IPR003653">
    <property type="entry name" value="Peptidase_C48_C"/>
</dbReference>
<feature type="compositionally biased region" description="Basic and acidic residues" evidence="5">
    <location>
        <begin position="345"/>
        <end position="359"/>
    </location>
</feature>
<organism evidence="7 8">
    <name type="scientific">Dactylellina haptotyla (strain CBS 200.50)</name>
    <name type="common">Nematode-trapping fungus</name>
    <name type="synonym">Monacrosporium haptotylum</name>
    <dbReference type="NCBI Taxonomy" id="1284197"/>
    <lineage>
        <taxon>Eukaryota</taxon>
        <taxon>Fungi</taxon>
        <taxon>Dikarya</taxon>
        <taxon>Ascomycota</taxon>
        <taxon>Pezizomycotina</taxon>
        <taxon>Orbiliomycetes</taxon>
        <taxon>Orbiliales</taxon>
        <taxon>Orbiliaceae</taxon>
        <taxon>Dactylellina</taxon>
    </lineage>
</organism>
<dbReference type="OrthoDB" id="1939479at2759"/>
<dbReference type="HOGENOM" id="CLU_444821_0_0_1"/>